<evidence type="ECO:0000256" key="1">
    <source>
        <dbReference type="SAM" id="SignalP"/>
    </source>
</evidence>
<dbReference type="GO" id="GO:0016747">
    <property type="term" value="F:acyltransferase activity, transferring groups other than amino-acyl groups"/>
    <property type="evidence" value="ECO:0007669"/>
    <property type="project" value="TreeGrafter"/>
</dbReference>
<dbReference type="AlphaFoldDB" id="A0A1M6RP56"/>
<dbReference type="InterPro" id="IPR000801">
    <property type="entry name" value="Esterase-like"/>
</dbReference>
<evidence type="ECO:0000313" key="3">
    <source>
        <dbReference type="Proteomes" id="UP000184364"/>
    </source>
</evidence>
<keyword evidence="3" id="KW-1185">Reference proteome</keyword>
<gene>
    <name evidence="2" type="ORF">SAMN05444267_100346</name>
</gene>
<dbReference type="Gene3D" id="2.60.40.10">
    <property type="entry name" value="Immunoglobulins"/>
    <property type="match status" value="1"/>
</dbReference>
<dbReference type="RefSeq" id="WP_073290629.1">
    <property type="nucleotide sequence ID" value="NZ_FRAV01000003.1"/>
</dbReference>
<dbReference type="SUPFAM" id="SSF53474">
    <property type="entry name" value="alpha/beta-Hydrolases"/>
    <property type="match status" value="1"/>
</dbReference>
<dbReference type="EMBL" id="FRAV01000003">
    <property type="protein sequence ID" value="SHK34235.1"/>
    <property type="molecule type" value="Genomic_DNA"/>
</dbReference>
<dbReference type="InterPro" id="IPR013783">
    <property type="entry name" value="Ig-like_fold"/>
</dbReference>
<dbReference type="OrthoDB" id="9803578at2"/>
<dbReference type="STRING" id="1302687.SAMN05444267_100346"/>
<dbReference type="InterPro" id="IPR050583">
    <property type="entry name" value="Mycobacterial_A85_antigen"/>
</dbReference>
<feature type="signal peptide" evidence="1">
    <location>
        <begin position="1"/>
        <end position="20"/>
    </location>
</feature>
<dbReference type="InterPro" id="IPR014756">
    <property type="entry name" value="Ig_E-set"/>
</dbReference>
<dbReference type="Gene3D" id="3.40.50.1820">
    <property type="entry name" value="alpha/beta hydrolase"/>
    <property type="match status" value="1"/>
</dbReference>
<reference evidence="3" key="1">
    <citation type="submission" date="2016-11" db="EMBL/GenBank/DDBJ databases">
        <authorList>
            <person name="Varghese N."/>
            <person name="Submissions S."/>
        </authorList>
    </citation>
    <scope>NUCLEOTIDE SEQUENCE [LARGE SCALE GENOMIC DNA]</scope>
    <source>
        <strain evidence="3">DSM 26899</strain>
    </source>
</reference>
<evidence type="ECO:0000313" key="2">
    <source>
        <dbReference type="EMBL" id="SHK34235.1"/>
    </source>
</evidence>
<feature type="chain" id="PRO_5012252044" evidence="1">
    <location>
        <begin position="21"/>
        <end position="376"/>
    </location>
</feature>
<proteinExistence type="predicted"/>
<organism evidence="2 3">
    <name type="scientific">Chryseobacterium polytrichastri</name>
    <dbReference type="NCBI Taxonomy" id="1302687"/>
    <lineage>
        <taxon>Bacteria</taxon>
        <taxon>Pseudomonadati</taxon>
        <taxon>Bacteroidota</taxon>
        <taxon>Flavobacteriia</taxon>
        <taxon>Flavobacteriales</taxon>
        <taxon>Weeksellaceae</taxon>
        <taxon>Chryseobacterium group</taxon>
        <taxon>Chryseobacterium</taxon>
    </lineage>
</organism>
<dbReference type="PANTHER" id="PTHR48098:SF1">
    <property type="entry name" value="DIACYLGLYCEROL ACYLTRANSFERASE_MYCOLYLTRANSFERASE AG85A"/>
    <property type="match status" value="1"/>
</dbReference>
<dbReference type="PANTHER" id="PTHR48098">
    <property type="entry name" value="ENTEROCHELIN ESTERASE-RELATED"/>
    <property type="match status" value="1"/>
</dbReference>
<name>A0A1M6RP56_9FLAO</name>
<dbReference type="Pfam" id="PF00756">
    <property type="entry name" value="Esterase"/>
    <property type="match status" value="1"/>
</dbReference>
<dbReference type="Proteomes" id="UP000184364">
    <property type="component" value="Unassembled WGS sequence"/>
</dbReference>
<accession>A0A1M6RP56</accession>
<dbReference type="SUPFAM" id="SSF81296">
    <property type="entry name" value="E set domains"/>
    <property type="match status" value="1"/>
</dbReference>
<protein>
    <submittedName>
        <fullName evidence="2">Enterochelin esterase</fullName>
    </submittedName>
</protein>
<keyword evidence="1" id="KW-0732">Signal</keyword>
<sequence length="376" mass="43352">MQKLKIITSILGLCSAMVFSQHYTTSVTALKGKEFPKVDKERQTQFKVYFPDAKSVVLDGGDGMQNIKSTVAKDKDGFWNVSTSPMEIGFHYYWFNVDGKRTNDPNTELYFGYGQPTSGIEVPSGEDFFFEKKVKHGKIIDDSLNSEIIKGKRNFKVYLPPNYGTEKLPVLYLYHGTGEDITGWEKQGYIRNILDNLFAEKKAKEMIVVMDYGVALNPEEEKMPDDYPRTVLSTKNLDKIVVQELIPYIEKKYKTNAKKAIAGLSRGSYQAMFIGANHPELFSAIGAFSPVIYEGTESQPFKELPISNVLKSQQKPFFFIGIGEKEDARFFEFNETIINYLNQNKYPYLQYKSSQTYHEWLTWRRCLYQFAQKIFR</sequence>
<dbReference type="InterPro" id="IPR029058">
    <property type="entry name" value="AB_hydrolase_fold"/>
</dbReference>